<evidence type="ECO:0000313" key="1">
    <source>
        <dbReference type="EMBL" id="CAF1493491.1"/>
    </source>
</evidence>
<dbReference type="EMBL" id="CAJNOE010002827">
    <property type="protein sequence ID" value="CAF1493491.1"/>
    <property type="molecule type" value="Genomic_DNA"/>
</dbReference>
<gene>
    <name evidence="1" type="ORF">IZO911_LOCUS44614</name>
</gene>
<sequence>MLKNGAANVPMATTLLIVVP</sequence>
<dbReference type="Proteomes" id="UP000663860">
    <property type="component" value="Unassembled WGS sequence"/>
</dbReference>
<protein>
    <submittedName>
        <fullName evidence="1">Uncharacterized protein</fullName>
    </submittedName>
</protein>
<proteinExistence type="predicted"/>
<accession>A0A815SMI9</accession>
<reference evidence="1" key="1">
    <citation type="submission" date="2021-02" db="EMBL/GenBank/DDBJ databases">
        <authorList>
            <person name="Nowell W R."/>
        </authorList>
    </citation>
    <scope>NUCLEOTIDE SEQUENCE</scope>
</reference>
<dbReference type="AlphaFoldDB" id="A0A815SMI9"/>
<feature type="non-terminal residue" evidence="1">
    <location>
        <position position="20"/>
    </location>
</feature>
<comment type="caution">
    <text evidence="1">The sequence shown here is derived from an EMBL/GenBank/DDBJ whole genome shotgun (WGS) entry which is preliminary data.</text>
</comment>
<evidence type="ECO:0000313" key="2">
    <source>
        <dbReference type="Proteomes" id="UP000663860"/>
    </source>
</evidence>
<name>A0A815SMI9_9BILA</name>
<organism evidence="1 2">
    <name type="scientific">Adineta steineri</name>
    <dbReference type="NCBI Taxonomy" id="433720"/>
    <lineage>
        <taxon>Eukaryota</taxon>
        <taxon>Metazoa</taxon>
        <taxon>Spiralia</taxon>
        <taxon>Gnathifera</taxon>
        <taxon>Rotifera</taxon>
        <taxon>Eurotatoria</taxon>
        <taxon>Bdelloidea</taxon>
        <taxon>Adinetida</taxon>
        <taxon>Adinetidae</taxon>
        <taxon>Adineta</taxon>
    </lineage>
</organism>